<accession>A0A8H7ZTS9</accession>
<feature type="compositionally biased region" description="Basic and acidic residues" evidence="1">
    <location>
        <begin position="1"/>
        <end position="40"/>
    </location>
</feature>
<feature type="compositionally biased region" description="Basic and acidic residues" evidence="1">
    <location>
        <begin position="70"/>
        <end position="87"/>
    </location>
</feature>
<dbReference type="AlphaFoldDB" id="A0A8H7ZTS9"/>
<dbReference type="Proteomes" id="UP000673691">
    <property type="component" value="Unassembled WGS sequence"/>
</dbReference>
<evidence type="ECO:0000313" key="3">
    <source>
        <dbReference type="Proteomes" id="UP000673691"/>
    </source>
</evidence>
<protein>
    <submittedName>
        <fullName evidence="2">Uncharacterized protein</fullName>
    </submittedName>
</protein>
<sequence length="238" mass="24761">MQESKDAKETKRCKGDETGRESRETGFEAKVIEGGVDVRRGHFGRRQRPPLRLTPSTSGTTAEAKTPGETNERRRQGGTDTPDKGKEIRRVCGGCTVRAGLRGNTGVPQLRSYLKELTACAGGSQVSNFTGAAAAPGAAAAVSPSAAVEVASMDVPMDPYEIEAMATQADNVLTGSSDGETVEALDGSAVLLLPEGTQVKCEKAMLAPAAPKTLCPSRTSAGAGTILPLWWSTAGMPL</sequence>
<reference evidence="2 3" key="1">
    <citation type="journal article" name="Sci. Rep.">
        <title>Genome-scale phylogenetic analyses confirm Olpidium as the closest living zoosporic fungus to the non-flagellated, terrestrial fungi.</title>
        <authorList>
            <person name="Chang Y."/>
            <person name="Rochon D."/>
            <person name="Sekimoto S."/>
            <person name="Wang Y."/>
            <person name="Chovatia M."/>
            <person name="Sandor L."/>
            <person name="Salamov A."/>
            <person name="Grigoriev I.V."/>
            <person name="Stajich J.E."/>
            <person name="Spatafora J.W."/>
        </authorList>
    </citation>
    <scope>NUCLEOTIDE SEQUENCE [LARGE SCALE GENOMIC DNA]</scope>
    <source>
        <strain evidence="2">S191</strain>
    </source>
</reference>
<evidence type="ECO:0000313" key="2">
    <source>
        <dbReference type="EMBL" id="KAG5459252.1"/>
    </source>
</evidence>
<keyword evidence="3" id="KW-1185">Reference proteome</keyword>
<proteinExistence type="predicted"/>
<feature type="region of interest" description="Disordered" evidence="1">
    <location>
        <begin position="1"/>
        <end position="87"/>
    </location>
</feature>
<evidence type="ECO:0000256" key="1">
    <source>
        <dbReference type="SAM" id="MobiDB-lite"/>
    </source>
</evidence>
<gene>
    <name evidence="2" type="ORF">BJ554DRAFT_364</name>
</gene>
<dbReference type="EMBL" id="JAEFCI010007137">
    <property type="protein sequence ID" value="KAG5459252.1"/>
    <property type="molecule type" value="Genomic_DNA"/>
</dbReference>
<feature type="compositionally biased region" description="Polar residues" evidence="1">
    <location>
        <begin position="54"/>
        <end position="63"/>
    </location>
</feature>
<comment type="caution">
    <text evidence="2">The sequence shown here is derived from an EMBL/GenBank/DDBJ whole genome shotgun (WGS) entry which is preliminary data.</text>
</comment>
<organism evidence="2 3">
    <name type="scientific">Olpidium bornovanus</name>
    <dbReference type="NCBI Taxonomy" id="278681"/>
    <lineage>
        <taxon>Eukaryota</taxon>
        <taxon>Fungi</taxon>
        <taxon>Fungi incertae sedis</taxon>
        <taxon>Olpidiomycota</taxon>
        <taxon>Olpidiomycotina</taxon>
        <taxon>Olpidiomycetes</taxon>
        <taxon>Olpidiales</taxon>
        <taxon>Olpidiaceae</taxon>
        <taxon>Olpidium</taxon>
    </lineage>
</organism>
<name>A0A8H7ZTS9_9FUNG</name>